<dbReference type="AlphaFoldDB" id="A0A9P4MDG4"/>
<gene>
    <name evidence="2" type="ORF">K461DRAFT_271467</name>
</gene>
<dbReference type="PANTHER" id="PTHR35910">
    <property type="entry name" value="2EXR DOMAIN-CONTAINING PROTEIN"/>
    <property type="match status" value="1"/>
</dbReference>
<evidence type="ECO:0000313" key="3">
    <source>
        <dbReference type="Proteomes" id="UP000799439"/>
    </source>
</evidence>
<dbReference type="InterPro" id="IPR045518">
    <property type="entry name" value="2EXR"/>
</dbReference>
<sequence length="255" mass="28746">MAAANTIGNPLSFTLFPQLPSELRCLIWEKALPPQPSTMMYRYRARSEIWKVRPVVPSDGDLYDENKQDNTILEFQNANVGDKVFDLPTACVNKEARAVTLAWTRDFGIVWKKNIGFAKCFDPSSDVLYVETDSWEDFFEEPMDTVAGEEDKLVAISSQVTQIAIHQDLLFQKLLSVLPANFDLMLDSYDSLRVFIIILDDPIEAAGSYPRTTSADLREEVPLRIPSNCYKHPVWSIPRKANFDTLGSATGSVSK</sequence>
<accession>A0A9P4MDG4</accession>
<evidence type="ECO:0000313" key="2">
    <source>
        <dbReference type="EMBL" id="KAF2148872.1"/>
    </source>
</evidence>
<organism evidence="2 3">
    <name type="scientific">Myriangium duriaei CBS 260.36</name>
    <dbReference type="NCBI Taxonomy" id="1168546"/>
    <lineage>
        <taxon>Eukaryota</taxon>
        <taxon>Fungi</taxon>
        <taxon>Dikarya</taxon>
        <taxon>Ascomycota</taxon>
        <taxon>Pezizomycotina</taxon>
        <taxon>Dothideomycetes</taxon>
        <taxon>Dothideomycetidae</taxon>
        <taxon>Myriangiales</taxon>
        <taxon>Myriangiaceae</taxon>
        <taxon>Myriangium</taxon>
    </lineage>
</organism>
<feature type="domain" description="2EXR" evidence="1">
    <location>
        <begin position="13"/>
        <end position="128"/>
    </location>
</feature>
<dbReference type="Pfam" id="PF20150">
    <property type="entry name" value="2EXR"/>
    <property type="match status" value="1"/>
</dbReference>
<name>A0A9P4MDG4_9PEZI</name>
<protein>
    <recommendedName>
        <fullName evidence="1">2EXR domain-containing protein</fullName>
    </recommendedName>
</protein>
<proteinExistence type="predicted"/>
<reference evidence="2" key="1">
    <citation type="journal article" date="2020" name="Stud. Mycol.">
        <title>101 Dothideomycetes genomes: a test case for predicting lifestyles and emergence of pathogens.</title>
        <authorList>
            <person name="Haridas S."/>
            <person name="Albert R."/>
            <person name="Binder M."/>
            <person name="Bloem J."/>
            <person name="Labutti K."/>
            <person name="Salamov A."/>
            <person name="Andreopoulos B."/>
            <person name="Baker S."/>
            <person name="Barry K."/>
            <person name="Bills G."/>
            <person name="Bluhm B."/>
            <person name="Cannon C."/>
            <person name="Castanera R."/>
            <person name="Culley D."/>
            <person name="Daum C."/>
            <person name="Ezra D."/>
            <person name="Gonzalez J."/>
            <person name="Henrissat B."/>
            <person name="Kuo A."/>
            <person name="Liang C."/>
            <person name="Lipzen A."/>
            <person name="Lutzoni F."/>
            <person name="Magnuson J."/>
            <person name="Mondo S."/>
            <person name="Nolan M."/>
            <person name="Ohm R."/>
            <person name="Pangilinan J."/>
            <person name="Park H.-J."/>
            <person name="Ramirez L."/>
            <person name="Alfaro M."/>
            <person name="Sun H."/>
            <person name="Tritt A."/>
            <person name="Yoshinaga Y."/>
            <person name="Zwiers L.-H."/>
            <person name="Turgeon B."/>
            <person name="Goodwin S."/>
            <person name="Spatafora J."/>
            <person name="Crous P."/>
            <person name="Grigoriev I."/>
        </authorList>
    </citation>
    <scope>NUCLEOTIDE SEQUENCE</scope>
    <source>
        <strain evidence="2">CBS 260.36</strain>
    </source>
</reference>
<evidence type="ECO:0000259" key="1">
    <source>
        <dbReference type="Pfam" id="PF20150"/>
    </source>
</evidence>
<dbReference type="Proteomes" id="UP000799439">
    <property type="component" value="Unassembled WGS sequence"/>
</dbReference>
<keyword evidence="3" id="KW-1185">Reference proteome</keyword>
<dbReference type="OrthoDB" id="3546385at2759"/>
<dbReference type="EMBL" id="ML996092">
    <property type="protein sequence ID" value="KAF2148872.1"/>
    <property type="molecule type" value="Genomic_DNA"/>
</dbReference>
<dbReference type="PANTHER" id="PTHR35910:SF6">
    <property type="entry name" value="2EXR DOMAIN-CONTAINING PROTEIN"/>
    <property type="match status" value="1"/>
</dbReference>
<comment type="caution">
    <text evidence="2">The sequence shown here is derived from an EMBL/GenBank/DDBJ whole genome shotgun (WGS) entry which is preliminary data.</text>
</comment>